<evidence type="ECO:0000256" key="1">
    <source>
        <dbReference type="SAM" id="SignalP"/>
    </source>
</evidence>
<name>A0AAU9L148_9STRA</name>
<keyword evidence="1" id="KW-0732">Signal</keyword>
<evidence type="ECO:0000313" key="2">
    <source>
        <dbReference type="EMBL" id="CAH0474808.1"/>
    </source>
</evidence>
<dbReference type="EMBL" id="CAKKTJ010000114">
    <property type="protein sequence ID" value="CAH0474808.1"/>
    <property type="molecule type" value="Genomic_DNA"/>
</dbReference>
<organism evidence="2 3">
    <name type="scientific">Peronospora belbahrii</name>
    <dbReference type="NCBI Taxonomy" id="622444"/>
    <lineage>
        <taxon>Eukaryota</taxon>
        <taxon>Sar</taxon>
        <taxon>Stramenopiles</taxon>
        <taxon>Oomycota</taxon>
        <taxon>Peronosporomycetes</taxon>
        <taxon>Peronosporales</taxon>
        <taxon>Peronosporaceae</taxon>
        <taxon>Peronospora</taxon>
    </lineage>
</organism>
<comment type="caution">
    <text evidence="2">The sequence shown here is derived from an EMBL/GenBank/DDBJ whole genome shotgun (WGS) entry which is preliminary data.</text>
</comment>
<dbReference type="AlphaFoldDB" id="A0AAU9L148"/>
<gene>
    <name evidence="2" type="ORF">PBS003_LOCUS1649</name>
</gene>
<dbReference type="Proteomes" id="UP001160483">
    <property type="component" value="Unassembled WGS sequence"/>
</dbReference>
<feature type="signal peptide" evidence="1">
    <location>
        <begin position="1"/>
        <end position="33"/>
    </location>
</feature>
<sequence>METLTNVMKICGRRLFFHVLLLSTFCSRSTVFCQRIAADNDDAVNAQLRVDVAAAERIKMNTGGLLGNSNQVLIELNTTPICSLELNLKYQ</sequence>
<accession>A0AAU9L148</accession>
<protein>
    <submittedName>
        <fullName evidence="2">Uncharacterized protein</fullName>
    </submittedName>
</protein>
<evidence type="ECO:0000313" key="3">
    <source>
        <dbReference type="Proteomes" id="UP001160483"/>
    </source>
</evidence>
<proteinExistence type="predicted"/>
<feature type="chain" id="PRO_5043897153" evidence="1">
    <location>
        <begin position="34"/>
        <end position="91"/>
    </location>
</feature>
<reference evidence="2" key="1">
    <citation type="submission" date="2021-11" db="EMBL/GenBank/DDBJ databases">
        <authorList>
            <person name="Islam A."/>
            <person name="Islam S."/>
            <person name="Flora M.S."/>
            <person name="Rahman M."/>
            <person name="Ziaur R.M."/>
            <person name="Epstein J.H."/>
            <person name="Hassan M."/>
            <person name="Klassen M."/>
            <person name="Woodard K."/>
            <person name="Webb A."/>
            <person name="Webby R.J."/>
            <person name="El Zowalaty M.E."/>
        </authorList>
    </citation>
    <scope>NUCLEOTIDE SEQUENCE</scope>
    <source>
        <strain evidence="2">Pbs3</strain>
    </source>
</reference>